<gene>
    <name evidence="1" type="ORF">SAMN04488528_104820</name>
</gene>
<evidence type="ECO:0000313" key="2">
    <source>
        <dbReference type="Proteomes" id="UP000198619"/>
    </source>
</evidence>
<sequence>MENILYKKLLLDKCKCINEMDPSQYIGKAWRQVV</sequence>
<dbReference type="AlphaFoldDB" id="A0A1I1AV43"/>
<accession>A0A1I1AV43</accession>
<evidence type="ECO:0000313" key="1">
    <source>
        <dbReference type="EMBL" id="SFB41955.1"/>
    </source>
</evidence>
<name>A0A1I1AV43_9CLOT</name>
<keyword evidence="2" id="KW-1185">Reference proteome</keyword>
<proteinExistence type="predicted"/>
<dbReference type="Proteomes" id="UP000198619">
    <property type="component" value="Unassembled WGS sequence"/>
</dbReference>
<reference evidence="1 2" key="1">
    <citation type="submission" date="2016-10" db="EMBL/GenBank/DDBJ databases">
        <authorList>
            <person name="de Groot N.N."/>
        </authorList>
    </citation>
    <scope>NUCLEOTIDE SEQUENCE [LARGE SCALE GENOMIC DNA]</scope>
    <source>
        <strain evidence="1 2">DSM 12271</strain>
    </source>
</reference>
<dbReference type="EMBL" id="FOKI01000048">
    <property type="protein sequence ID" value="SFB41955.1"/>
    <property type="molecule type" value="Genomic_DNA"/>
</dbReference>
<organism evidence="1 2">
    <name type="scientific">Clostridium frigidicarnis</name>
    <dbReference type="NCBI Taxonomy" id="84698"/>
    <lineage>
        <taxon>Bacteria</taxon>
        <taxon>Bacillati</taxon>
        <taxon>Bacillota</taxon>
        <taxon>Clostridia</taxon>
        <taxon>Eubacteriales</taxon>
        <taxon>Clostridiaceae</taxon>
        <taxon>Clostridium</taxon>
    </lineage>
</organism>
<protein>
    <submittedName>
        <fullName evidence="1">Uncharacterized protein</fullName>
    </submittedName>
</protein>